<dbReference type="PANTHER" id="PTHR45651">
    <property type="entry name" value="CYCLIC NUCLEOTIDE-GATED ION CHANNEL 15-RELATED-RELATED"/>
    <property type="match status" value="1"/>
</dbReference>
<proteinExistence type="inferred from homology"/>
<evidence type="ECO:0000256" key="8">
    <source>
        <dbReference type="ARBA" id="ARBA00022989"/>
    </source>
</evidence>
<keyword evidence="5" id="KW-0116">cAMP-binding</keyword>
<keyword evidence="19" id="KW-1185">Reference proteome</keyword>
<evidence type="ECO:0000256" key="1">
    <source>
        <dbReference type="ARBA" id="ARBA00004141"/>
    </source>
</evidence>
<feature type="transmembrane region" description="Helical" evidence="16">
    <location>
        <begin position="168"/>
        <end position="191"/>
    </location>
</feature>
<evidence type="ECO:0000256" key="6">
    <source>
        <dbReference type="ARBA" id="ARBA00022692"/>
    </source>
</evidence>
<comment type="caution">
    <text evidence="18">The sequence shown here is derived from an EMBL/GenBank/DDBJ whole genome shotgun (WGS) entry which is preliminary data.</text>
</comment>
<dbReference type="SUPFAM" id="SSF81324">
    <property type="entry name" value="Voltage-gated potassium channels"/>
    <property type="match status" value="1"/>
</dbReference>
<accession>A0ABQ7DPM2</accession>
<gene>
    <name evidence="18" type="ORF">DY000_02034444</name>
</gene>
<dbReference type="Pfam" id="PF00520">
    <property type="entry name" value="Ion_trans"/>
    <property type="match status" value="1"/>
</dbReference>
<keyword evidence="9" id="KW-0142">cGMP-binding</keyword>
<dbReference type="CDD" id="cd23767">
    <property type="entry name" value="IQCD"/>
    <property type="match status" value="1"/>
</dbReference>
<evidence type="ECO:0000256" key="10">
    <source>
        <dbReference type="ARBA" id="ARBA00023065"/>
    </source>
</evidence>
<dbReference type="PROSITE" id="PS50042">
    <property type="entry name" value="CNMP_BINDING_3"/>
    <property type="match status" value="1"/>
</dbReference>
<evidence type="ECO:0000259" key="17">
    <source>
        <dbReference type="PROSITE" id="PS50042"/>
    </source>
</evidence>
<evidence type="ECO:0000256" key="11">
    <source>
        <dbReference type="ARBA" id="ARBA00023136"/>
    </source>
</evidence>
<dbReference type="EMBL" id="QGKV02000649">
    <property type="protein sequence ID" value="KAF3578984.1"/>
    <property type="molecule type" value="Genomic_DNA"/>
</dbReference>
<dbReference type="PANTHER" id="PTHR45651:SF33">
    <property type="entry name" value="CYCLIC NUCLEOTIDE-GATED ION CHANNEL 12-RELATED"/>
    <property type="match status" value="1"/>
</dbReference>
<keyword evidence="10" id="KW-0406">Ion transport</keyword>
<feature type="region of interest" description="Disordered" evidence="15">
    <location>
        <begin position="629"/>
        <end position="653"/>
    </location>
</feature>
<dbReference type="InterPro" id="IPR000595">
    <property type="entry name" value="cNMP-bd_dom"/>
</dbReference>
<dbReference type="Proteomes" id="UP000266723">
    <property type="component" value="Unassembled WGS sequence"/>
</dbReference>
<evidence type="ECO:0000313" key="18">
    <source>
        <dbReference type="EMBL" id="KAF3578984.1"/>
    </source>
</evidence>
<evidence type="ECO:0000256" key="12">
    <source>
        <dbReference type="ARBA" id="ARBA00023149"/>
    </source>
</evidence>
<keyword evidence="11 16" id="KW-0472">Membrane</keyword>
<dbReference type="InterPro" id="IPR018490">
    <property type="entry name" value="cNMP-bd_dom_sf"/>
</dbReference>
<protein>
    <recommendedName>
        <fullName evidence="17">Cyclic nucleotide-binding domain-containing protein</fullName>
    </recommendedName>
</protein>
<evidence type="ECO:0000256" key="16">
    <source>
        <dbReference type="SAM" id="Phobius"/>
    </source>
</evidence>
<feature type="transmembrane region" description="Helical" evidence="16">
    <location>
        <begin position="37"/>
        <end position="58"/>
    </location>
</feature>
<evidence type="ECO:0000256" key="4">
    <source>
        <dbReference type="ARBA" id="ARBA00022535"/>
    </source>
</evidence>
<evidence type="ECO:0000256" key="3">
    <source>
        <dbReference type="ARBA" id="ARBA00022448"/>
    </source>
</evidence>
<feature type="compositionally biased region" description="Basic and acidic residues" evidence="15">
    <location>
        <begin position="644"/>
        <end position="653"/>
    </location>
</feature>
<keyword evidence="9" id="KW-0547">Nucleotide-binding</keyword>
<evidence type="ECO:0000256" key="7">
    <source>
        <dbReference type="ARBA" id="ARBA00022860"/>
    </source>
</evidence>
<dbReference type="SUPFAM" id="SSF51206">
    <property type="entry name" value="cAMP-binding domain-like"/>
    <property type="match status" value="1"/>
</dbReference>
<evidence type="ECO:0000256" key="13">
    <source>
        <dbReference type="ARBA" id="ARBA00023286"/>
    </source>
</evidence>
<keyword evidence="6 16" id="KW-0812">Transmembrane</keyword>
<dbReference type="Gene3D" id="1.10.287.70">
    <property type="match status" value="1"/>
</dbReference>
<feature type="transmembrane region" description="Helical" evidence="16">
    <location>
        <begin position="78"/>
        <end position="101"/>
    </location>
</feature>
<evidence type="ECO:0000256" key="14">
    <source>
        <dbReference type="ARBA" id="ARBA00023303"/>
    </source>
</evidence>
<dbReference type="CDD" id="cd00038">
    <property type="entry name" value="CAP_ED"/>
    <property type="match status" value="1"/>
</dbReference>
<comment type="subcellular location">
    <subcellularLocation>
        <location evidence="1">Membrane</location>
        <topology evidence="1">Multi-pass membrane protein</topology>
    </subcellularLocation>
</comment>
<evidence type="ECO:0000256" key="15">
    <source>
        <dbReference type="SAM" id="MobiDB-lite"/>
    </source>
</evidence>
<keyword evidence="12" id="KW-0114">cAMP</keyword>
<feature type="transmembrane region" description="Helical" evidence="16">
    <location>
        <begin position="122"/>
        <end position="143"/>
    </location>
</feature>
<name>A0ABQ7DPM2_BRACR</name>
<comment type="similarity">
    <text evidence="2">Belongs to the cyclic nucleotide-gated cation channel (TC 1.A.1.5) family.</text>
</comment>
<feature type="domain" description="Cyclic nucleotide-binding" evidence="17">
    <location>
        <begin position="404"/>
        <end position="499"/>
    </location>
</feature>
<reference evidence="18 19" key="1">
    <citation type="journal article" date="2020" name="BMC Genomics">
        <title>Intraspecific diversification of the crop wild relative Brassica cretica Lam. using demographic model selection.</title>
        <authorList>
            <person name="Kioukis A."/>
            <person name="Michalopoulou V.A."/>
            <person name="Briers L."/>
            <person name="Pirintsos S."/>
            <person name="Studholme D.J."/>
            <person name="Pavlidis P."/>
            <person name="Sarris P.F."/>
        </authorList>
    </citation>
    <scope>NUCLEOTIDE SEQUENCE [LARGE SCALE GENOMIC DNA]</scope>
    <source>
        <strain evidence="19">cv. PFS-1207/04</strain>
    </source>
</reference>
<keyword evidence="4" id="KW-0140">cGMP</keyword>
<dbReference type="Gene3D" id="2.60.120.10">
    <property type="entry name" value="Jelly Rolls"/>
    <property type="match status" value="1"/>
</dbReference>
<keyword evidence="14" id="KW-0407">Ion channel</keyword>
<evidence type="ECO:0000313" key="19">
    <source>
        <dbReference type="Proteomes" id="UP000266723"/>
    </source>
</evidence>
<keyword evidence="7" id="KW-0112">Calmodulin-binding</keyword>
<dbReference type="Gene3D" id="1.10.287.630">
    <property type="entry name" value="Helix hairpin bin"/>
    <property type="match status" value="1"/>
</dbReference>
<evidence type="ECO:0000256" key="2">
    <source>
        <dbReference type="ARBA" id="ARBA00010486"/>
    </source>
</evidence>
<evidence type="ECO:0000256" key="5">
    <source>
        <dbReference type="ARBA" id="ARBA00022566"/>
    </source>
</evidence>
<organism evidence="18 19">
    <name type="scientific">Brassica cretica</name>
    <name type="common">Mustard</name>
    <dbReference type="NCBI Taxonomy" id="69181"/>
    <lineage>
        <taxon>Eukaryota</taxon>
        <taxon>Viridiplantae</taxon>
        <taxon>Streptophyta</taxon>
        <taxon>Embryophyta</taxon>
        <taxon>Tracheophyta</taxon>
        <taxon>Spermatophyta</taxon>
        <taxon>Magnoliopsida</taxon>
        <taxon>eudicotyledons</taxon>
        <taxon>Gunneridae</taxon>
        <taxon>Pentapetalae</taxon>
        <taxon>rosids</taxon>
        <taxon>malvids</taxon>
        <taxon>Brassicales</taxon>
        <taxon>Brassicaceae</taxon>
        <taxon>Brassiceae</taxon>
        <taxon>Brassica</taxon>
    </lineage>
</organism>
<evidence type="ECO:0000256" key="9">
    <source>
        <dbReference type="ARBA" id="ARBA00022992"/>
    </source>
</evidence>
<keyword evidence="3" id="KW-0813">Transport</keyword>
<sequence>MERASTMQSVHENIKSVRGQLKKVYKTLNTLENWRKAILLVCVVALGVDPLFLFIPVIDSPNFCFTFDKKLAAVVSAIRTFIDTFYVIHIIFNFITEFIAPRSQVSLRGELIVHSKAMRKRLFFFHFIVDISILKWIILTQYIPRIIRIYPLLKEVTRASGTIAETKWVGAAFNLFLYMLHSHVFGAFWYVSSVEKKNKCWRLECAKIFGCNLRYQYCARGRENNGRYLNTTCPLIDPDQIIGSTVFNFGMYIDALRSGIVESKPRDFPRKFFYCFWWGLRNISALGQNLKTSNSVGDIVFALIICVSGLLLFAVLIGNIQKYLQSTTIRLDEMEEKKRDTEKWMSNRMLPEYLKERIRRYENYKWRKTRGIEEEALLHSLPKDLRLETKRHLYLTLLNSVPWLNMMDDSWLLEALCDRVKSVFYSANSYIVKEGDPVTEMLIITKGSLKSMIGFSDITGYYDSSYLQAGDICGDLLFWVLDPHSSSSLPTSDRSVLTLTDVEGFILLHDDLKFVASHFNRFHSSRLRHMFRQGLETNIEVQVLYFVTTFKVSMQFPFFRFYSAHWRLWAACFIQAAWREHCKRKLSRILHAKRDYNHIPQGTQLNLGAALYVSRFVSKALRNRQKNAANCSTSPHMLPPIPHKPADPEFSKN</sequence>
<feature type="transmembrane region" description="Helical" evidence="16">
    <location>
        <begin position="299"/>
        <end position="320"/>
    </location>
</feature>
<keyword evidence="8 16" id="KW-1133">Transmembrane helix</keyword>
<dbReference type="InterPro" id="IPR014710">
    <property type="entry name" value="RmlC-like_jellyroll"/>
</dbReference>
<dbReference type="InterPro" id="IPR005821">
    <property type="entry name" value="Ion_trans_dom"/>
</dbReference>
<keyword evidence="13" id="KW-1071">Ligand-gated ion channel</keyword>